<dbReference type="PROSITE" id="PS50157">
    <property type="entry name" value="ZINC_FINGER_C2H2_2"/>
    <property type="match status" value="1"/>
</dbReference>
<comment type="caution">
    <text evidence="3">The sequence shown here is derived from an EMBL/GenBank/DDBJ whole genome shotgun (WGS) entry which is preliminary data.</text>
</comment>
<feature type="domain" description="C2H2-type" evidence="2">
    <location>
        <begin position="59"/>
        <end position="86"/>
    </location>
</feature>
<accession>A0AAN7ZRU3</accession>
<keyword evidence="1" id="KW-0479">Metal-binding</keyword>
<evidence type="ECO:0000259" key="2">
    <source>
        <dbReference type="PROSITE" id="PS50157"/>
    </source>
</evidence>
<gene>
    <name evidence="3" type="ORF">LTR97_009762</name>
</gene>
<organism evidence="3 4">
    <name type="scientific">Elasticomyces elasticus</name>
    <dbReference type="NCBI Taxonomy" id="574655"/>
    <lineage>
        <taxon>Eukaryota</taxon>
        <taxon>Fungi</taxon>
        <taxon>Dikarya</taxon>
        <taxon>Ascomycota</taxon>
        <taxon>Pezizomycotina</taxon>
        <taxon>Dothideomycetes</taxon>
        <taxon>Dothideomycetidae</taxon>
        <taxon>Mycosphaerellales</taxon>
        <taxon>Teratosphaeriaceae</taxon>
        <taxon>Elasticomyces</taxon>
    </lineage>
</organism>
<dbReference type="EMBL" id="JAVRQU010000016">
    <property type="protein sequence ID" value="KAK5694141.1"/>
    <property type="molecule type" value="Genomic_DNA"/>
</dbReference>
<dbReference type="Proteomes" id="UP001310594">
    <property type="component" value="Unassembled WGS sequence"/>
</dbReference>
<sequence>MDAQAEIYSSQTQRSSNMQPTIRPATVQMVRHPVFAKLGFDVLYCPGFHFINTHSYRPVSCYVCQTVFADKDAVLAHIHIHHGQPPSELCCCRGCREIYSARTTETINVSEFAAFEEHIVDHKGGPTSSQIISENSDVSEHNLPDFMGKLEPGTFCNSGNKRSWKVARLRNPQDMTDHNDNPIISASTGNRLREVPFLPPHIPSDIPGWRLLYYERKAAEQGINLTLDDIRDRMALPKKSRALSMRLQRQREGMGCLPLYAKEATTFACKQNMQTLEDLIIFQAKLNTVWQPAHISSTGPWKVVQSAETKIDGQLRRTIEEGASYIVEEMYGLSDRVRDISDTMIFLDCLIIGAGEEPSTETRARMWHMTNEEEFEDWRGCMKRGPSMADVTISLEEALMGLPSWEEIMKASLGDVDLLF</sequence>
<reference evidence="3" key="1">
    <citation type="submission" date="2023-08" db="EMBL/GenBank/DDBJ databases">
        <title>Black Yeasts Isolated from many extreme environments.</title>
        <authorList>
            <person name="Coleine C."/>
            <person name="Stajich J.E."/>
            <person name="Selbmann L."/>
        </authorList>
    </citation>
    <scope>NUCLEOTIDE SEQUENCE</scope>
    <source>
        <strain evidence="3">CCFEE 5810</strain>
    </source>
</reference>
<evidence type="ECO:0000313" key="3">
    <source>
        <dbReference type="EMBL" id="KAK5694141.1"/>
    </source>
</evidence>
<protein>
    <recommendedName>
        <fullName evidence="2">C2H2-type domain-containing protein</fullName>
    </recommendedName>
</protein>
<dbReference type="InterPro" id="IPR013087">
    <property type="entry name" value="Znf_C2H2_type"/>
</dbReference>
<proteinExistence type="predicted"/>
<keyword evidence="1" id="KW-0862">Zinc</keyword>
<evidence type="ECO:0000313" key="4">
    <source>
        <dbReference type="Proteomes" id="UP001310594"/>
    </source>
</evidence>
<evidence type="ECO:0000256" key="1">
    <source>
        <dbReference type="PROSITE-ProRule" id="PRU00042"/>
    </source>
</evidence>
<dbReference type="AlphaFoldDB" id="A0AAN7ZRU3"/>
<name>A0AAN7ZRU3_9PEZI</name>
<dbReference type="GO" id="GO:0008270">
    <property type="term" value="F:zinc ion binding"/>
    <property type="evidence" value="ECO:0007669"/>
    <property type="project" value="UniProtKB-KW"/>
</dbReference>
<dbReference type="PROSITE" id="PS00028">
    <property type="entry name" value="ZINC_FINGER_C2H2_1"/>
    <property type="match status" value="1"/>
</dbReference>
<keyword evidence="1" id="KW-0863">Zinc-finger</keyword>